<gene>
    <name evidence="6" type="ORF">B2G88_16985</name>
</gene>
<dbReference type="SUPFAM" id="SSF46785">
    <property type="entry name" value="Winged helix' DNA-binding domain"/>
    <property type="match status" value="1"/>
</dbReference>
<dbReference type="AlphaFoldDB" id="A0A202E475"/>
<evidence type="ECO:0000313" key="7">
    <source>
        <dbReference type="Proteomes" id="UP000196084"/>
    </source>
</evidence>
<dbReference type="Gene3D" id="3.30.450.40">
    <property type="match status" value="1"/>
</dbReference>
<organism evidence="6 7">
    <name type="scientific">Natronolimnobius baerhuensis</name>
    <dbReference type="NCBI Taxonomy" id="253108"/>
    <lineage>
        <taxon>Archaea</taxon>
        <taxon>Methanobacteriati</taxon>
        <taxon>Methanobacteriota</taxon>
        <taxon>Stenosarchaea group</taxon>
        <taxon>Halobacteria</taxon>
        <taxon>Halobacteriales</taxon>
        <taxon>Natrialbaceae</taxon>
        <taxon>Natronolimnobius</taxon>
    </lineage>
</organism>
<dbReference type="InterPro" id="IPR036390">
    <property type="entry name" value="WH_DNA-bd_sf"/>
</dbReference>
<dbReference type="PANTHER" id="PTHR30136">
    <property type="entry name" value="HELIX-TURN-HELIX TRANSCRIPTIONAL REGULATOR, ICLR FAMILY"/>
    <property type="match status" value="1"/>
</dbReference>
<feature type="domain" description="IclR-ED" evidence="5">
    <location>
        <begin position="68"/>
        <end position="253"/>
    </location>
</feature>
<dbReference type="Gene3D" id="1.10.10.10">
    <property type="entry name" value="Winged helix-like DNA-binding domain superfamily/Winged helix DNA-binding domain"/>
    <property type="match status" value="1"/>
</dbReference>
<sequence length="254" mass="28034">MAKSESSVRSVSRTFAILEVIQELDGASVSEIADRVDIGQSAVYNYLTTLSREEYVDKVGDEYHLGLSFFGLGAHARNRTPIYDTAQPQVDELAEKTGHLVTLCIETDGVGTYLYQSRGENGIDIDVHEGEPVPLHSTALGKAILAFRPREDVDAILDQHGLPASTAHTITDREELYTELEEIRDRQYAISQEEWRNGLRSLAVPISDAHGRSIAAVGIACPVYWNDDTTDFDDDLLQAVLGTANVIELEHNYA</sequence>
<dbReference type="InterPro" id="IPR036388">
    <property type="entry name" value="WH-like_DNA-bd_sf"/>
</dbReference>
<dbReference type="Proteomes" id="UP000196084">
    <property type="component" value="Unassembled WGS sequence"/>
</dbReference>
<accession>A0A202E475</accession>
<dbReference type="InterPro" id="IPR014757">
    <property type="entry name" value="Tscrpt_reg_IclR_C"/>
</dbReference>
<dbReference type="SMART" id="SM00346">
    <property type="entry name" value="HTH_ICLR"/>
    <property type="match status" value="1"/>
</dbReference>
<name>A0A202E475_9EURY</name>
<evidence type="ECO:0000259" key="5">
    <source>
        <dbReference type="PROSITE" id="PS51078"/>
    </source>
</evidence>
<dbReference type="SUPFAM" id="SSF55781">
    <property type="entry name" value="GAF domain-like"/>
    <property type="match status" value="1"/>
</dbReference>
<comment type="caution">
    <text evidence="6">The sequence shown here is derived from an EMBL/GenBank/DDBJ whole genome shotgun (WGS) entry which is preliminary data.</text>
</comment>
<dbReference type="OrthoDB" id="14763at2157"/>
<evidence type="ECO:0000256" key="1">
    <source>
        <dbReference type="ARBA" id="ARBA00023015"/>
    </source>
</evidence>
<keyword evidence="3" id="KW-0804">Transcription</keyword>
<dbReference type="Pfam" id="PF09339">
    <property type="entry name" value="HTH_IclR"/>
    <property type="match status" value="1"/>
</dbReference>
<reference evidence="6 7" key="1">
    <citation type="submission" date="2017-02" db="EMBL/GenBank/DDBJ databases">
        <title>Natronthermophilus aegyptiacus gen. nov.,sp. nov., an aerobic, extremely halophilic alkalithermophilic archaeon isolated from the athalassohaline Wadi An Natrun, Egypt.</title>
        <authorList>
            <person name="Zhao B."/>
        </authorList>
    </citation>
    <scope>NUCLEOTIDE SEQUENCE [LARGE SCALE GENOMIC DNA]</scope>
    <source>
        <strain evidence="6 7">CGMCC 1.3597</strain>
    </source>
</reference>
<evidence type="ECO:0000256" key="2">
    <source>
        <dbReference type="ARBA" id="ARBA00023125"/>
    </source>
</evidence>
<keyword evidence="2" id="KW-0238">DNA-binding</keyword>
<dbReference type="Pfam" id="PF01614">
    <property type="entry name" value="IclR_C"/>
    <property type="match status" value="1"/>
</dbReference>
<dbReference type="EMBL" id="MWPH01000004">
    <property type="protein sequence ID" value="OVE83106.1"/>
    <property type="molecule type" value="Genomic_DNA"/>
</dbReference>
<keyword evidence="1" id="KW-0805">Transcription regulation</keyword>
<evidence type="ECO:0000256" key="3">
    <source>
        <dbReference type="ARBA" id="ARBA00023163"/>
    </source>
</evidence>
<proteinExistence type="predicted"/>
<evidence type="ECO:0000313" key="6">
    <source>
        <dbReference type="EMBL" id="OVE83106.1"/>
    </source>
</evidence>
<evidence type="ECO:0000259" key="4">
    <source>
        <dbReference type="PROSITE" id="PS51077"/>
    </source>
</evidence>
<dbReference type="InterPro" id="IPR005471">
    <property type="entry name" value="Tscrpt_reg_IclR_N"/>
</dbReference>
<dbReference type="GO" id="GO:0003700">
    <property type="term" value="F:DNA-binding transcription factor activity"/>
    <property type="evidence" value="ECO:0007669"/>
    <property type="project" value="TreeGrafter"/>
</dbReference>
<dbReference type="InterPro" id="IPR050707">
    <property type="entry name" value="HTH_MetabolicPath_Reg"/>
</dbReference>
<dbReference type="GO" id="GO:0003677">
    <property type="term" value="F:DNA binding"/>
    <property type="evidence" value="ECO:0007669"/>
    <property type="project" value="UniProtKB-KW"/>
</dbReference>
<feature type="domain" description="HTH iclR-type" evidence="4">
    <location>
        <begin position="8"/>
        <end position="67"/>
    </location>
</feature>
<protein>
    <submittedName>
        <fullName evidence="6">IclR family transcriptional regulator</fullName>
    </submittedName>
</protein>
<dbReference type="PROSITE" id="PS51077">
    <property type="entry name" value="HTH_ICLR"/>
    <property type="match status" value="1"/>
</dbReference>
<keyword evidence="7" id="KW-1185">Reference proteome</keyword>
<dbReference type="GO" id="GO:0045892">
    <property type="term" value="P:negative regulation of DNA-templated transcription"/>
    <property type="evidence" value="ECO:0007669"/>
    <property type="project" value="TreeGrafter"/>
</dbReference>
<dbReference type="RefSeq" id="WP_054861832.1">
    <property type="nucleotide sequence ID" value="NZ_MWPH01000004.1"/>
</dbReference>
<dbReference type="PROSITE" id="PS51078">
    <property type="entry name" value="ICLR_ED"/>
    <property type="match status" value="1"/>
</dbReference>
<dbReference type="PANTHER" id="PTHR30136:SF35">
    <property type="entry name" value="HTH-TYPE TRANSCRIPTIONAL REGULATOR RV1719"/>
    <property type="match status" value="1"/>
</dbReference>
<dbReference type="InterPro" id="IPR029016">
    <property type="entry name" value="GAF-like_dom_sf"/>
</dbReference>